<organism evidence="2">
    <name type="scientific">Arabidopsis lyrata subsp. lyrata</name>
    <name type="common">Lyre-leaved rock-cress</name>
    <dbReference type="NCBI Taxonomy" id="81972"/>
    <lineage>
        <taxon>Eukaryota</taxon>
        <taxon>Viridiplantae</taxon>
        <taxon>Streptophyta</taxon>
        <taxon>Embryophyta</taxon>
        <taxon>Tracheophyta</taxon>
        <taxon>Spermatophyta</taxon>
        <taxon>Magnoliopsida</taxon>
        <taxon>eudicotyledons</taxon>
        <taxon>Gunneridae</taxon>
        <taxon>Pentapetalae</taxon>
        <taxon>rosids</taxon>
        <taxon>malvids</taxon>
        <taxon>Brassicales</taxon>
        <taxon>Brassicaceae</taxon>
        <taxon>Camelineae</taxon>
        <taxon>Arabidopsis</taxon>
    </lineage>
</organism>
<reference evidence="2" key="1">
    <citation type="journal article" date="2011" name="Nat. Genet.">
        <title>The Arabidopsis lyrata genome sequence and the basis of rapid genome size change.</title>
        <authorList>
            <person name="Hu T.T."/>
            <person name="Pattyn P."/>
            <person name="Bakker E.G."/>
            <person name="Cao J."/>
            <person name="Cheng J.-F."/>
            <person name="Clark R.M."/>
            <person name="Fahlgren N."/>
            <person name="Fawcett J.A."/>
            <person name="Grimwood J."/>
            <person name="Gundlach H."/>
            <person name="Haberer G."/>
            <person name="Hollister J.D."/>
            <person name="Ossowski S."/>
            <person name="Ottilar R.P."/>
            <person name="Salamov A.A."/>
            <person name="Schneeberger K."/>
            <person name="Spannagl M."/>
            <person name="Wang X."/>
            <person name="Yang L."/>
            <person name="Nasrallah M.E."/>
            <person name="Bergelson J."/>
            <person name="Carrington J.C."/>
            <person name="Gaut B.S."/>
            <person name="Schmutz J."/>
            <person name="Mayer K.F.X."/>
            <person name="Van de Peer Y."/>
            <person name="Grigoriev I.V."/>
            <person name="Nordborg M."/>
            <person name="Weigel D."/>
            <person name="Guo Y.-L."/>
        </authorList>
    </citation>
    <scope>NUCLEOTIDE SEQUENCE [LARGE SCALE GENOMIC DNA]</scope>
    <source>
        <strain evidence="2">cv. MN47</strain>
    </source>
</reference>
<dbReference type="eggNOG" id="KOG4200">
    <property type="taxonomic scope" value="Eukaryota"/>
</dbReference>
<sequence>MGRLIIKSKVKRCLGKQQHCHSDSLNSSPTTNLRSRRLAIDTDSSSSSSTTLESFEKWSSVGENDELEVFIRNFEIIENDVDVTDSADSSIVPIQEKGEDFEVMTLTEKNMDVNDSGRADPFTATTLNDERGGVSLTSLVIRSIDFQVILMISFIRFFNVVICEVLVKSF</sequence>
<keyword evidence="2" id="KW-1185">Reference proteome</keyword>
<evidence type="ECO:0000313" key="2">
    <source>
        <dbReference type="Proteomes" id="UP000008694"/>
    </source>
</evidence>
<dbReference type="AlphaFoldDB" id="D7LUK8"/>
<dbReference type="EMBL" id="GL348717">
    <property type="protein sequence ID" value="EFH52477.1"/>
    <property type="molecule type" value="Genomic_DNA"/>
</dbReference>
<evidence type="ECO:0000313" key="1">
    <source>
        <dbReference type="EMBL" id="EFH52477.1"/>
    </source>
</evidence>
<proteinExistence type="predicted"/>
<accession>D7LUK8</accession>
<gene>
    <name evidence="1" type="ORF">ARALYDRAFT_906759</name>
</gene>
<dbReference type="STRING" id="81972.D7LUK8"/>
<dbReference type="Proteomes" id="UP000008694">
    <property type="component" value="Unassembled WGS sequence"/>
</dbReference>
<protein>
    <submittedName>
        <fullName evidence="1">Uncharacterized protein</fullName>
    </submittedName>
</protein>
<dbReference type="Gramene" id="scaffold_502463.1">
    <property type="protein sequence ID" value="scaffold_502463.1"/>
    <property type="gene ID" value="scaffold_502463.1"/>
</dbReference>
<dbReference type="HOGENOM" id="CLU_1572791_0_0_1"/>
<name>D7LUK8_ARALL</name>